<feature type="compositionally biased region" description="Polar residues" evidence="1">
    <location>
        <begin position="65"/>
        <end position="76"/>
    </location>
</feature>
<comment type="caution">
    <text evidence="2">The sequence shown here is derived from an EMBL/GenBank/DDBJ whole genome shotgun (WGS) entry which is preliminary data.</text>
</comment>
<feature type="region of interest" description="Disordered" evidence="1">
    <location>
        <begin position="1"/>
        <end position="114"/>
    </location>
</feature>
<keyword evidence="3" id="KW-1185">Reference proteome</keyword>
<feature type="compositionally biased region" description="Polar residues" evidence="1">
    <location>
        <begin position="1"/>
        <end position="32"/>
    </location>
</feature>
<sequence>MPVTTNREQSATSPQRHNVVMPTSTGIQQENPETQKKEGNKAHSSTTQQEAQTPPQKKAVIPSPMSKQEQDITPPQENRDASPAATVQQESNQPAGAQLVSTSPTTAQSLGPESWNICNVVDMLSQVKKKRLSSAPDSSPKRVKTNDNEVLDQVSHQAAITKSALEKLQSTAEQHDAKLQEVSATAEQNKQTLSDMQSELRHFMSAVASTLRDIQERLED</sequence>
<dbReference type="AlphaFoldDB" id="A0A9P8HDC9"/>
<dbReference type="EMBL" id="JAIMJC010000006">
    <property type="protein sequence ID" value="KAH0523991.1"/>
    <property type="molecule type" value="Genomic_DNA"/>
</dbReference>
<evidence type="ECO:0000313" key="3">
    <source>
        <dbReference type="Proteomes" id="UP000826573"/>
    </source>
</evidence>
<accession>A0A9P8HDC9</accession>
<evidence type="ECO:0000256" key="1">
    <source>
        <dbReference type="SAM" id="MobiDB-lite"/>
    </source>
</evidence>
<feature type="compositionally biased region" description="Polar residues" evidence="1">
    <location>
        <begin position="42"/>
        <end position="55"/>
    </location>
</feature>
<feature type="compositionally biased region" description="Polar residues" evidence="1">
    <location>
        <begin position="85"/>
        <end position="111"/>
    </location>
</feature>
<organism evidence="2 3">
    <name type="scientific">Trichoderma semiorbis</name>
    <dbReference type="NCBI Taxonomy" id="1491008"/>
    <lineage>
        <taxon>Eukaryota</taxon>
        <taxon>Fungi</taxon>
        <taxon>Dikarya</taxon>
        <taxon>Ascomycota</taxon>
        <taxon>Pezizomycotina</taxon>
        <taxon>Sordariomycetes</taxon>
        <taxon>Hypocreomycetidae</taxon>
        <taxon>Hypocreales</taxon>
        <taxon>Hypocreaceae</taxon>
        <taxon>Trichoderma</taxon>
    </lineage>
</organism>
<reference evidence="2 3" key="1">
    <citation type="submission" date="2021-08" db="EMBL/GenBank/DDBJ databases">
        <title>The highly contiguous genome resource for Trichoderma semiorbis FJ059, a fungal antagonistic to plant pathogens.</title>
        <authorList>
            <person name="Liu T."/>
        </authorList>
    </citation>
    <scope>NUCLEOTIDE SEQUENCE [LARGE SCALE GENOMIC DNA]</scope>
    <source>
        <strain evidence="2 3">FJ059</strain>
    </source>
</reference>
<protein>
    <submittedName>
        <fullName evidence="2">Uncharacterized protein</fullName>
    </submittedName>
</protein>
<feature type="compositionally biased region" description="Polar residues" evidence="1">
    <location>
        <begin position="182"/>
        <end position="195"/>
    </location>
</feature>
<proteinExistence type="predicted"/>
<feature type="region of interest" description="Disordered" evidence="1">
    <location>
        <begin position="169"/>
        <end position="195"/>
    </location>
</feature>
<name>A0A9P8HDC9_9HYPO</name>
<dbReference type="Proteomes" id="UP000826573">
    <property type="component" value="Unassembled WGS sequence"/>
</dbReference>
<evidence type="ECO:0000313" key="2">
    <source>
        <dbReference type="EMBL" id="KAH0523991.1"/>
    </source>
</evidence>
<gene>
    <name evidence="2" type="ORF">TsFJ059_008917</name>
</gene>